<dbReference type="PANTHER" id="PTHR12558">
    <property type="entry name" value="CELL DIVISION CYCLE 16,23,27"/>
    <property type="match status" value="1"/>
</dbReference>
<evidence type="ECO:0000313" key="3">
    <source>
        <dbReference type="EMBL" id="ADY53803.1"/>
    </source>
</evidence>
<dbReference type="STRING" id="762903.Pedsa_3268"/>
<dbReference type="Pfam" id="PF13181">
    <property type="entry name" value="TPR_8"/>
    <property type="match status" value="3"/>
</dbReference>
<keyword evidence="1" id="KW-0802">TPR repeat</keyword>
<dbReference type="eggNOG" id="COG0457">
    <property type="taxonomic scope" value="Bacteria"/>
</dbReference>
<reference evidence="3 4" key="1">
    <citation type="journal article" date="2011" name="Stand. Genomic Sci.">
        <title>Complete genome sequence of the gliding, heparinolytic Pedobacter saltans type strain (113).</title>
        <authorList>
            <person name="Liolios K."/>
            <person name="Sikorski J."/>
            <person name="Lu M."/>
            <person name="Nolan M."/>
            <person name="Lapidus A."/>
            <person name="Lucas S."/>
            <person name="Hammon N."/>
            <person name="Deshpande S."/>
            <person name="Cheng J.F."/>
            <person name="Tapia R."/>
            <person name="Han C."/>
            <person name="Goodwin L."/>
            <person name="Pitluck S."/>
            <person name="Huntemann M."/>
            <person name="Ivanova N."/>
            <person name="Pagani I."/>
            <person name="Mavromatis K."/>
            <person name="Ovchinikova G."/>
            <person name="Pati A."/>
            <person name="Chen A."/>
            <person name="Palaniappan K."/>
            <person name="Land M."/>
            <person name="Hauser L."/>
            <person name="Brambilla E.M."/>
            <person name="Kotsyurbenko O."/>
            <person name="Rohde M."/>
            <person name="Tindall B.J."/>
            <person name="Abt B."/>
            <person name="Goker M."/>
            <person name="Detter J.C."/>
            <person name="Woyke T."/>
            <person name="Bristow J."/>
            <person name="Eisen J.A."/>
            <person name="Markowitz V."/>
            <person name="Hugenholtz P."/>
            <person name="Klenk H.P."/>
            <person name="Kyrpides N.C."/>
        </authorList>
    </citation>
    <scope>NUCLEOTIDE SEQUENCE [LARGE SCALE GENOMIC DNA]</scope>
    <source>
        <strain evidence="4">ATCC 51119 / DSM 12145 / JCM 21818 / LMG 10337 / NBRC 100064 / NCIMB 13643</strain>
    </source>
</reference>
<feature type="repeat" description="TPR" evidence="1">
    <location>
        <begin position="219"/>
        <end position="252"/>
    </location>
</feature>
<dbReference type="PROSITE" id="PS50293">
    <property type="entry name" value="TPR_REGION"/>
    <property type="match status" value="1"/>
</dbReference>
<dbReference type="EMBL" id="CP002545">
    <property type="protein sequence ID" value="ADY53803.1"/>
    <property type="molecule type" value="Genomic_DNA"/>
</dbReference>
<gene>
    <name evidence="3" type="ordered locus">Pedsa_3268</name>
</gene>
<keyword evidence="4" id="KW-1185">Reference proteome</keyword>
<evidence type="ECO:0000256" key="2">
    <source>
        <dbReference type="SAM" id="SignalP"/>
    </source>
</evidence>
<feature type="chain" id="PRO_5003256862" evidence="2">
    <location>
        <begin position="24"/>
        <end position="581"/>
    </location>
</feature>
<dbReference type="SMART" id="SM00028">
    <property type="entry name" value="TPR"/>
    <property type="match status" value="10"/>
</dbReference>
<dbReference type="SUPFAM" id="SSF48452">
    <property type="entry name" value="TPR-like"/>
    <property type="match status" value="2"/>
</dbReference>
<feature type="repeat" description="TPR" evidence="1">
    <location>
        <begin position="325"/>
        <end position="358"/>
    </location>
</feature>
<dbReference type="Pfam" id="PF13432">
    <property type="entry name" value="TPR_16"/>
    <property type="match status" value="1"/>
</dbReference>
<dbReference type="GO" id="GO:0051301">
    <property type="term" value="P:cell division"/>
    <property type="evidence" value="ECO:0007669"/>
    <property type="project" value="TreeGrafter"/>
</dbReference>
<accession>F0SBW2</accession>
<evidence type="ECO:0000256" key="1">
    <source>
        <dbReference type="PROSITE-ProRule" id="PRU00339"/>
    </source>
</evidence>
<feature type="repeat" description="TPR" evidence="1">
    <location>
        <begin position="430"/>
        <end position="463"/>
    </location>
</feature>
<proteinExistence type="predicted"/>
<feature type="repeat" description="TPR" evidence="1">
    <location>
        <begin position="185"/>
        <end position="218"/>
    </location>
</feature>
<dbReference type="AlphaFoldDB" id="F0SBW2"/>
<name>F0SBW2_PSESL</name>
<dbReference type="InterPro" id="IPR019734">
    <property type="entry name" value="TPR_rpt"/>
</dbReference>
<evidence type="ECO:0000313" key="4">
    <source>
        <dbReference type="Proteomes" id="UP000000310"/>
    </source>
</evidence>
<reference evidence="4" key="2">
    <citation type="submission" date="2011-02" db="EMBL/GenBank/DDBJ databases">
        <title>The complete genome of Pedobacter saltans DSM 12145.</title>
        <authorList>
            <consortium name="US DOE Joint Genome Institute (JGI-PGF)"/>
            <person name="Lucas S."/>
            <person name="Copeland A."/>
            <person name="Lapidus A."/>
            <person name="Bruce D."/>
            <person name="Goodwin L."/>
            <person name="Pitluck S."/>
            <person name="Kyrpides N."/>
            <person name="Mavromatis K."/>
            <person name="Pagani I."/>
            <person name="Ivanova N."/>
            <person name="Ovchinnikova G."/>
            <person name="Lu M."/>
            <person name="Detter J.C."/>
            <person name="Han C."/>
            <person name="Land M."/>
            <person name="Hauser L."/>
            <person name="Markowitz V."/>
            <person name="Cheng J.-F."/>
            <person name="Hugenholtz P."/>
            <person name="Woyke T."/>
            <person name="Wu D."/>
            <person name="Tindall B."/>
            <person name="Pomrenke H.G."/>
            <person name="Brambilla E."/>
            <person name="Klenk H.-P."/>
            <person name="Eisen J.A."/>
        </authorList>
    </citation>
    <scope>NUCLEOTIDE SEQUENCE [LARGE SCALE GENOMIC DNA]</scope>
    <source>
        <strain evidence="4">ATCC 51119 / DSM 12145 / JCM 21818 / LMG 10337 / NBRC 100064 / NCIMB 13643</strain>
    </source>
</reference>
<feature type="repeat" description="TPR" evidence="1">
    <location>
        <begin position="83"/>
        <end position="116"/>
    </location>
</feature>
<keyword evidence="2" id="KW-0732">Signal</keyword>
<dbReference type="InterPro" id="IPR011990">
    <property type="entry name" value="TPR-like_helical_dom_sf"/>
</dbReference>
<dbReference type="HOGENOM" id="CLU_007251_3_1_10"/>
<dbReference type="GO" id="GO:0031145">
    <property type="term" value="P:anaphase-promoting complex-dependent catabolic process"/>
    <property type="evidence" value="ECO:0007669"/>
    <property type="project" value="TreeGrafter"/>
</dbReference>
<feature type="signal peptide" evidence="2">
    <location>
        <begin position="1"/>
        <end position="23"/>
    </location>
</feature>
<dbReference type="Proteomes" id="UP000000310">
    <property type="component" value="Chromosome"/>
</dbReference>
<organism evidence="3 4">
    <name type="scientific">Pseudopedobacter saltans (strain ATCC 51119 / DSM 12145 / JCM 21818 / CCUG 39354 / LMG 10337 / NBRC 100064 / NCIMB 13643)</name>
    <name type="common">Pedobacter saltans</name>
    <dbReference type="NCBI Taxonomy" id="762903"/>
    <lineage>
        <taxon>Bacteria</taxon>
        <taxon>Pseudomonadati</taxon>
        <taxon>Bacteroidota</taxon>
        <taxon>Sphingobacteriia</taxon>
        <taxon>Sphingobacteriales</taxon>
        <taxon>Sphingobacteriaceae</taxon>
        <taxon>Pseudopedobacter</taxon>
    </lineage>
</organism>
<dbReference type="Pfam" id="PF14559">
    <property type="entry name" value="TPR_19"/>
    <property type="match status" value="1"/>
</dbReference>
<dbReference type="PANTHER" id="PTHR12558:SF13">
    <property type="entry name" value="CELL DIVISION CYCLE PROTEIN 27 HOMOLOG"/>
    <property type="match status" value="1"/>
</dbReference>
<dbReference type="GO" id="GO:0005737">
    <property type="term" value="C:cytoplasm"/>
    <property type="evidence" value="ECO:0007669"/>
    <property type="project" value="TreeGrafter"/>
</dbReference>
<protein>
    <submittedName>
        <fullName evidence="3">Tetratricopeptide TPR_1 repeat-containing protein</fullName>
    </submittedName>
</protein>
<dbReference type="Gene3D" id="1.25.40.10">
    <property type="entry name" value="Tetratricopeptide repeat domain"/>
    <property type="match status" value="4"/>
</dbReference>
<sequence length="581" mass="66728">MIFAPKKNILLLFFLISYFPAFAQKNKEARQNIVLIAGKPISTKDSVTIENLFFLGLQNKLNQQNQAAINNFNSIIALDPQNHNAYYELAQIYFKSKDYEKAKENIQKAITVNGENEWYWVLSATIYQELKDYNLLSYALDELVKLSPDKIEYRLEKANTLMLLQKPGDAIKEYQEIEKNIGSGLETLEGKLRAYRALGDFKSAEEELKKQINLDPANFRYHILLGDLYFNNKDKENAVASYKKAKELDSGTGYVNLALSDIYNSEGRTEEAFSELTQAFRASEINLDQKVKIIISYFSFFPDLKYVRYAESLAFILTEEYPDEAKSFAIYGDVLFQKGEYKKAGESYQRALALNKNIYAVWEQLVRIKLSLNDMKGVIETGDEALTYFPQSGNLYFFVAIGLVQAKQSEKAIEYLNNALNFDVDKPAKIQIYSTLGDAYQNLGKYKESSESYEKALALDANNVYTLNNYAYYLSLRSEKLEKAAQMSSLSNKLDPNNASFLDTYAWILFKQKKYNEAKEWIEKAIKASKETNAVLLEHYGDILYHLQSVDLALSYWKKAKDLGEDSAVLERKINEKKYVE</sequence>
<dbReference type="GO" id="GO:0016567">
    <property type="term" value="P:protein ubiquitination"/>
    <property type="evidence" value="ECO:0007669"/>
    <property type="project" value="TreeGrafter"/>
</dbReference>
<dbReference type="PROSITE" id="PS50005">
    <property type="entry name" value="TPR"/>
    <property type="match status" value="5"/>
</dbReference>
<dbReference type="KEGG" id="psn:Pedsa_3268"/>